<feature type="transmembrane region" description="Helical" evidence="1">
    <location>
        <begin position="238"/>
        <end position="263"/>
    </location>
</feature>
<keyword evidence="1" id="KW-0472">Membrane</keyword>
<feature type="transmembrane region" description="Helical" evidence="1">
    <location>
        <begin position="20"/>
        <end position="42"/>
    </location>
</feature>
<feature type="transmembrane region" description="Helical" evidence="1">
    <location>
        <begin position="447"/>
        <end position="465"/>
    </location>
</feature>
<feature type="transmembrane region" description="Helical" evidence="1">
    <location>
        <begin position="179"/>
        <end position="197"/>
    </location>
</feature>
<dbReference type="AlphaFoldDB" id="A0A921F375"/>
<organism evidence="2 3">
    <name type="scientific">Dietzia timorensis</name>
    <dbReference type="NCBI Taxonomy" id="499555"/>
    <lineage>
        <taxon>Bacteria</taxon>
        <taxon>Bacillati</taxon>
        <taxon>Actinomycetota</taxon>
        <taxon>Actinomycetes</taxon>
        <taxon>Mycobacteriales</taxon>
        <taxon>Dietziaceae</taxon>
        <taxon>Dietzia</taxon>
    </lineage>
</organism>
<keyword evidence="1" id="KW-0812">Transmembrane</keyword>
<feature type="transmembrane region" description="Helical" evidence="1">
    <location>
        <begin position="62"/>
        <end position="91"/>
    </location>
</feature>
<name>A0A921F375_9ACTN</name>
<feature type="transmembrane region" description="Helical" evidence="1">
    <location>
        <begin position="283"/>
        <end position="304"/>
    </location>
</feature>
<comment type="caution">
    <text evidence="2">The sequence shown here is derived from an EMBL/GenBank/DDBJ whole genome shotgun (WGS) entry which is preliminary data.</text>
</comment>
<dbReference type="RefSeq" id="WP_303910452.1">
    <property type="nucleotide sequence ID" value="NZ_DYXM01000031.1"/>
</dbReference>
<dbReference type="Proteomes" id="UP000776650">
    <property type="component" value="Unassembled WGS sequence"/>
</dbReference>
<proteinExistence type="predicted"/>
<sequence length="473" mass="48197">MGRLMTGPALGLDEPSSARFFAAGYALFVYILFALMAMFTVIRHTRADEQAGRTELVRANGVGIHAQLTSALIITGSGAAVSALGVFAVALARGYPAGGSALIAVTALAVALFFAGFAALSAQLFESSRAAAGLAGAVLAAAYALRMIGDAARSGGSPPSWLSPLGWAQQTGPFVLDRWWPLALLAGFGLAFLVAGFRLSALRDVGRAVFIGRPGHATGGPVLGTPLGLAVRLLRSGFAAWGISLTVAAVVFGAYSASIAGSADTLPEELTKVLSAEDLSGSYLAFMVLIFGVFASASAANALGQLRGDELRGRTELLLSAGVGRGRHLSAQLTVIVSASLLICLATGLATGIGAFLSDTGDAHVVADLLVAGANQIPAVVAVIGLVVAFFGWLPRFAAAAGWAVIGFGGFVTAFGDLLDLPQALKNLNVFGHVAAYPVAPIAWQPIAWLLLIAAASIAAGFGGWSRREVEHA</sequence>
<feature type="transmembrane region" description="Helical" evidence="1">
    <location>
        <begin position="377"/>
        <end position="394"/>
    </location>
</feature>
<evidence type="ECO:0000256" key="1">
    <source>
        <dbReference type="SAM" id="Phobius"/>
    </source>
</evidence>
<feature type="non-terminal residue" evidence="2">
    <location>
        <position position="1"/>
    </location>
</feature>
<feature type="transmembrane region" description="Helical" evidence="1">
    <location>
        <begin position="97"/>
        <end position="118"/>
    </location>
</feature>
<evidence type="ECO:0000313" key="3">
    <source>
        <dbReference type="Proteomes" id="UP000776650"/>
    </source>
</evidence>
<feature type="transmembrane region" description="Helical" evidence="1">
    <location>
        <begin position="130"/>
        <end position="149"/>
    </location>
</feature>
<evidence type="ECO:0000313" key="2">
    <source>
        <dbReference type="EMBL" id="HJE89679.1"/>
    </source>
</evidence>
<reference evidence="2" key="2">
    <citation type="submission" date="2021-09" db="EMBL/GenBank/DDBJ databases">
        <authorList>
            <person name="Gilroy R."/>
        </authorList>
    </citation>
    <scope>NUCLEOTIDE SEQUENCE</scope>
    <source>
        <strain evidence="2">ChiGjej1B1-18357</strain>
    </source>
</reference>
<accession>A0A921F375</accession>
<protein>
    <submittedName>
        <fullName evidence="2">Uncharacterized protein</fullName>
    </submittedName>
</protein>
<reference evidence="2" key="1">
    <citation type="journal article" date="2021" name="PeerJ">
        <title>Extensive microbial diversity within the chicken gut microbiome revealed by metagenomics and culture.</title>
        <authorList>
            <person name="Gilroy R."/>
            <person name="Ravi A."/>
            <person name="Getino M."/>
            <person name="Pursley I."/>
            <person name="Horton D.L."/>
            <person name="Alikhan N.F."/>
            <person name="Baker D."/>
            <person name="Gharbi K."/>
            <person name="Hall N."/>
            <person name="Watson M."/>
            <person name="Adriaenssens E.M."/>
            <person name="Foster-Nyarko E."/>
            <person name="Jarju S."/>
            <person name="Secka A."/>
            <person name="Antonio M."/>
            <person name="Oren A."/>
            <person name="Chaudhuri R.R."/>
            <person name="La Ragione R."/>
            <person name="Hildebrand F."/>
            <person name="Pallen M.J."/>
        </authorList>
    </citation>
    <scope>NUCLEOTIDE SEQUENCE</scope>
    <source>
        <strain evidence="2">ChiGjej1B1-18357</strain>
    </source>
</reference>
<feature type="transmembrane region" description="Helical" evidence="1">
    <location>
        <begin position="333"/>
        <end position="357"/>
    </location>
</feature>
<feature type="transmembrane region" description="Helical" evidence="1">
    <location>
        <begin position="401"/>
        <end position="419"/>
    </location>
</feature>
<keyword evidence="1" id="KW-1133">Transmembrane helix</keyword>
<dbReference type="EMBL" id="DYXM01000031">
    <property type="protein sequence ID" value="HJE89679.1"/>
    <property type="molecule type" value="Genomic_DNA"/>
</dbReference>
<gene>
    <name evidence="2" type="ORF">K8V11_01545</name>
</gene>